<dbReference type="AlphaFoldDB" id="A0A1H7KMY7"/>
<dbReference type="Gene3D" id="3.40.220.10">
    <property type="entry name" value="Leucine Aminopeptidase, subunit E, domain 1"/>
    <property type="match status" value="1"/>
</dbReference>
<dbReference type="Pfam" id="PF01661">
    <property type="entry name" value="Macro"/>
    <property type="match status" value="1"/>
</dbReference>
<dbReference type="PROSITE" id="PS51154">
    <property type="entry name" value="MACRO"/>
    <property type="match status" value="1"/>
</dbReference>
<accession>A0A1H7KMY7</accession>
<reference evidence="4 5" key="1">
    <citation type="submission" date="2016-10" db="EMBL/GenBank/DDBJ databases">
        <authorList>
            <person name="de Groot N.N."/>
        </authorList>
    </citation>
    <scope>NUCLEOTIDE SEQUENCE [LARGE SCALE GENOMIC DNA]</scope>
    <source>
        <strain evidence="4 5">Nv1</strain>
    </source>
</reference>
<dbReference type="PANTHER" id="PTHR12521">
    <property type="entry name" value="PROTEIN C6ORF130"/>
    <property type="match status" value="1"/>
</dbReference>
<organism evidence="4 5">
    <name type="scientific">Nitrosovibrio tenuis</name>
    <dbReference type="NCBI Taxonomy" id="1233"/>
    <lineage>
        <taxon>Bacteria</taxon>
        <taxon>Pseudomonadati</taxon>
        <taxon>Pseudomonadota</taxon>
        <taxon>Betaproteobacteria</taxon>
        <taxon>Nitrosomonadales</taxon>
        <taxon>Nitrosomonadaceae</taxon>
        <taxon>Nitrosovibrio</taxon>
    </lineage>
</organism>
<evidence type="ECO:0000313" key="4">
    <source>
        <dbReference type="EMBL" id="SEK87307.1"/>
    </source>
</evidence>
<evidence type="ECO:0000256" key="2">
    <source>
        <dbReference type="SAM" id="MobiDB-lite"/>
    </source>
</evidence>
<dbReference type="InterPro" id="IPR043472">
    <property type="entry name" value="Macro_dom-like"/>
</dbReference>
<dbReference type="GO" id="GO:0140291">
    <property type="term" value="P:peptidyl-glutamate ADP-deribosylation"/>
    <property type="evidence" value="ECO:0007669"/>
    <property type="project" value="TreeGrafter"/>
</dbReference>
<dbReference type="Proteomes" id="UP000198620">
    <property type="component" value="Unassembled WGS sequence"/>
</dbReference>
<dbReference type="EMBL" id="FOBH01000003">
    <property type="protein sequence ID" value="SEK87307.1"/>
    <property type="molecule type" value="Genomic_DNA"/>
</dbReference>
<dbReference type="PANTHER" id="PTHR12521:SF0">
    <property type="entry name" value="ADP-RIBOSE GLYCOHYDROLASE OARD1"/>
    <property type="match status" value="1"/>
</dbReference>
<proteinExistence type="predicted"/>
<comment type="catalytic activity">
    <reaction evidence="1">
        <text>an N-(ADP-alpha-D-ribosyl)-thymidine in DNA + H2O = a thymidine in DNA + ADP-D-ribose</text>
        <dbReference type="Rhea" id="RHEA:71655"/>
        <dbReference type="Rhea" id="RHEA-COMP:13556"/>
        <dbReference type="Rhea" id="RHEA-COMP:18051"/>
        <dbReference type="ChEBI" id="CHEBI:15377"/>
        <dbReference type="ChEBI" id="CHEBI:57967"/>
        <dbReference type="ChEBI" id="CHEBI:137386"/>
        <dbReference type="ChEBI" id="CHEBI:191199"/>
    </reaction>
    <physiologicalReaction direction="left-to-right" evidence="1">
        <dbReference type="Rhea" id="RHEA:71656"/>
    </physiologicalReaction>
</comment>
<dbReference type="OrthoDB" id="9780211at2"/>
<dbReference type="InterPro" id="IPR002589">
    <property type="entry name" value="Macro_dom"/>
</dbReference>
<keyword evidence="5" id="KW-1185">Reference proteome</keyword>
<sequence length="183" mass="20551">MIHEVKGDILLSHAQVIAHAIAPLEHFDQGLALSLREQWPALVKDYHHFYHAMRPKSGDAWVWSGAMSKHIINLLVNEAPRSKGQKPGRASPEHVDHALRELRHLLESQRFASLALPRLATGAGGLDWHMVRPMIDYHLGDLALPIYIYIVFEKGMQAIEPGLSHNGGAKRKKRFTGQNNSNL</sequence>
<protein>
    <submittedName>
        <fullName evidence="4">O-acetyl-ADP-ribose deacetylase (Regulator of RNase III), contains Macro domain</fullName>
    </submittedName>
</protein>
<gene>
    <name evidence="4" type="ORF">SAMN05216387_103261</name>
</gene>
<dbReference type="SUPFAM" id="SSF52949">
    <property type="entry name" value="Macro domain-like"/>
    <property type="match status" value="1"/>
</dbReference>
<evidence type="ECO:0000259" key="3">
    <source>
        <dbReference type="PROSITE" id="PS51154"/>
    </source>
</evidence>
<dbReference type="STRING" id="1233.SAMN05216387_103261"/>
<evidence type="ECO:0000256" key="1">
    <source>
        <dbReference type="ARBA" id="ARBA00035885"/>
    </source>
</evidence>
<dbReference type="RefSeq" id="WP_090828102.1">
    <property type="nucleotide sequence ID" value="NZ_FOBH01000003.1"/>
</dbReference>
<evidence type="ECO:0000313" key="5">
    <source>
        <dbReference type="Proteomes" id="UP000198620"/>
    </source>
</evidence>
<name>A0A1H7KMY7_9PROT</name>
<feature type="domain" description="Macro" evidence="3">
    <location>
        <begin position="1"/>
        <end position="167"/>
    </location>
</feature>
<feature type="region of interest" description="Disordered" evidence="2">
    <location>
        <begin position="162"/>
        <end position="183"/>
    </location>
</feature>
<dbReference type="InterPro" id="IPR050892">
    <property type="entry name" value="ADP-ribose_metab_enzymes"/>
</dbReference>